<dbReference type="InterPro" id="IPR008756">
    <property type="entry name" value="Peptidase_M56"/>
</dbReference>
<feature type="transmembrane region" description="Helical" evidence="1">
    <location>
        <begin position="43"/>
        <end position="64"/>
    </location>
</feature>
<dbReference type="AlphaFoldDB" id="A0A1H7QTD2"/>
<dbReference type="PANTHER" id="PTHR34978">
    <property type="entry name" value="POSSIBLE SENSOR-TRANSDUCER PROTEIN BLAR"/>
    <property type="match status" value="1"/>
</dbReference>
<organism evidence="3 4">
    <name type="scientific">Aquimarina amphilecti</name>
    <dbReference type="NCBI Taxonomy" id="1038014"/>
    <lineage>
        <taxon>Bacteria</taxon>
        <taxon>Pseudomonadati</taxon>
        <taxon>Bacteroidota</taxon>
        <taxon>Flavobacteriia</taxon>
        <taxon>Flavobacteriales</taxon>
        <taxon>Flavobacteriaceae</taxon>
        <taxon>Aquimarina</taxon>
    </lineage>
</organism>
<dbReference type="Proteomes" id="UP000198521">
    <property type="component" value="Unassembled WGS sequence"/>
</dbReference>
<reference evidence="4" key="1">
    <citation type="submission" date="2016-10" db="EMBL/GenBank/DDBJ databases">
        <authorList>
            <person name="Varghese N."/>
            <person name="Submissions S."/>
        </authorList>
    </citation>
    <scope>NUCLEOTIDE SEQUENCE [LARGE SCALE GENOMIC DNA]</scope>
    <source>
        <strain evidence="4">DSM 25232 / NCIMB 14723 / 92V</strain>
    </source>
</reference>
<gene>
    <name evidence="3" type="ORF">SAMN04487910_2682</name>
</gene>
<feature type="transmembrane region" description="Helical" evidence="1">
    <location>
        <begin position="12"/>
        <end position="31"/>
    </location>
</feature>
<evidence type="ECO:0000313" key="4">
    <source>
        <dbReference type="Proteomes" id="UP000198521"/>
    </source>
</evidence>
<dbReference type="Gene3D" id="3.30.2010.10">
    <property type="entry name" value="Metalloproteases ('zincins'), catalytic domain"/>
    <property type="match status" value="1"/>
</dbReference>
<dbReference type="CDD" id="cd07341">
    <property type="entry name" value="M56_BlaR1_MecR1_like"/>
    <property type="match status" value="1"/>
</dbReference>
<feature type="transmembrane region" description="Helical" evidence="1">
    <location>
        <begin position="306"/>
        <end position="324"/>
    </location>
</feature>
<keyword evidence="1" id="KW-1133">Transmembrane helix</keyword>
<keyword evidence="4" id="KW-1185">Reference proteome</keyword>
<dbReference type="Pfam" id="PF05569">
    <property type="entry name" value="Peptidase_M56"/>
    <property type="match status" value="1"/>
</dbReference>
<feature type="domain" description="Peptidase M56" evidence="2">
    <location>
        <begin position="44"/>
        <end position="263"/>
    </location>
</feature>
<protein>
    <submittedName>
        <fullName evidence="3">Signal transducer regulating beta-lactamase production, contains metallopeptidase domain</fullName>
    </submittedName>
</protein>
<evidence type="ECO:0000259" key="2">
    <source>
        <dbReference type="Pfam" id="PF05569"/>
    </source>
</evidence>
<keyword evidence="1" id="KW-0812">Transmembrane</keyword>
<accession>A0A1H7QTD2</accession>
<evidence type="ECO:0000313" key="3">
    <source>
        <dbReference type="EMBL" id="SEL51270.1"/>
    </source>
</evidence>
<dbReference type="PANTHER" id="PTHR34978:SF3">
    <property type="entry name" value="SLR0241 PROTEIN"/>
    <property type="match status" value="1"/>
</dbReference>
<dbReference type="InterPro" id="IPR052173">
    <property type="entry name" value="Beta-lactam_resp_regulator"/>
</dbReference>
<feature type="transmembrane region" description="Helical" evidence="1">
    <location>
        <begin position="104"/>
        <end position="124"/>
    </location>
</feature>
<keyword evidence="1" id="KW-0472">Membrane</keyword>
<dbReference type="STRING" id="1038014.SAMN04487910_2682"/>
<evidence type="ECO:0000256" key="1">
    <source>
        <dbReference type="SAM" id="Phobius"/>
    </source>
</evidence>
<proteinExistence type="predicted"/>
<sequence length="556" mass="65551">MLEILYSNLLNLFFDSIWIGGVFWVLLQVSLQLIQPKYANYRYYVSLLLFFSFILVLVVISFGYDSMYDLWLKPKILQLTSIIGEKSISFNVVDKLQLFIVTNKYLICLFWFFGLCISILKLFFQTKAIYSVKESGIVDYGLLELKKNLIEKLEIKKEVLIKFINNGSHPFTIGYWRPIIYFPIQAVTTFSEEELELILFHELIHIKRNDFLINLVQICVETIFFFNPFIIHISKIIKNEREVSCDFNVIKEGYSTLSYAKALQRSYKLHYDLSLSFGNQNVYNRVKNLTWFKTDNKKNNSYKNGILGLLFIGFLFIGFGFSISTKNNLSKKILGYDTEVYPRVYVNIDTIILQSDPSRHLHLYCEKEYAYYEDGILKNNELENNFSIERIDKGSYIEVIHFDKKKKQVIGKMRQKKDNSDWLHFLNEVSNYCMFTPDEVVRYINFAMLGDIYIGDERLSNEKQIELRSKFPGAFGKPLLKPSDIAFVKEMISELQKDNLLETNYDKSQVVFQVKNGDLLYLNDSVLNKKYADKYFIYLRKLSGENFYELVKYRIK</sequence>
<dbReference type="OrthoDB" id="15218at2"/>
<dbReference type="RefSeq" id="WP_091409260.1">
    <property type="nucleotide sequence ID" value="NZ_FOAB01000004.1"/>
</dbReference>
<dbReference type="EMBL" id="FOAB01000004">
    <property type="protein sequence ID" value="SEL51270.1"/>
    <property type="molecule type" value="Genomic_DNA"/>
</dbReference>
<name>A0A1H7QTD2_AQUAM</name>